<evidence type="ECO:0000313" key="1">
    <source>
        <dbReference type="EMBL" id="UPW41674.1"/>
    </source>
</evidence>
<reference evidence="1" key="1">
    <citation type="submission" date="2022-02" db="EMBL/GenBank/DDBJ databases">
        <title>Towards deciphering the DNA virus diversity associated with rodent species in the families Cricetidae and Heteromyidae.</title>
        <authorList>
            <person name="Lund M."/>
            <person name="Larsen B.B."/>
            <person name="Gryseels S."/>
            <person name="Kraberger S."/>
            <person name="Rowsey D.M."/>
            <person name="Steger L."/>
            <person name="Yule K.M."/>
            <person name="Upham N.S."/>
            <person name="Worobey M."/>
            <person name="Van Doorslaer K."/>
            <person name="Varsani A."/>
        </authorList>
    </citation>
    <scope>NUCLEOTIDE SEQUENCE</scope>
    <source>
        <strain evidence="1">NeonRodF8_22</strain>
    </source>
</reference>
<protein>
    <submittedName>
        <fullName evidence="1">Uncharacterized protein</fullName>
    </submittedName>
</protein>
<proteinExistence type="predicted"/>
<organism evidence="1">
    <name type="scientific">Peromfec virus RodF8_22</name>
    <dbReference type="NCBI Taxonomy" id="2929364"/>
    <lineage>
        <taxon>Viruses</taxon>
        <taxon>Monodnaviria</taxon>
        <taxon>Sangervirae</taxon>
        <taxon>Phixviricota</taxon>
        <taxon>Malgrandaviricetes</taxon>
        <taxon>Petitvirales</taxon>
        <taxon>Microviridae</taxon>
    </lineage>
</organism>
<name>A0A976N1U6_9VIRU</name>
<dbReference type="EMBL" id="OM869647">
    <property type="protein sequence ID" value="UPW41674.1"/>
    <property type="molecule type" value="Genomic_DNA"/>
</dbReference>
<sequence>MQKITFRYETPYTSEHLEIIEREIVDLLFSESGPIQAAILSDADVFSAFPGPSRDPLTGKIRISGDISDSLHTILEHSPKAVHNKGHLVIPVSVGNLRHTVEMAYLAYLSRHLSPRRRLRISNRKTPFDLDSLFRQHNAIHS</sequence>
<accession>A0A976N1U6</accession>